<keyword evidence="2" id="KW-0479">Metal-binding</keyword>
<keyword evidence="4" id="KW-0862">Zinc</keyword>
<keyword evidence="7" id="KW-1185">Reference proteome</keyword>
<keyword evidence="3" id="KW-0378">Hydrolase</keyword>
<dbReference type="SUPFAM" id="SSF51556">
    <property type="entry name" value="Metallo-dependent hydrolases"/>
    <property type="match status" value="1"/>
</dbReference>
<evidence type="ECO:0000313" key="7">
    <source>
        <dbReference type="Proteomes" id="UP001201163"/>
    </source>
</evidence>
<dbReference type="PANTHER" id="PTHR11271:SF6">
    <property type="entry name" value="GUANINE DEAMINASE"/>
    <property type="match status" value="1"/>
</dbReference>
<dbReference type="Proteomes" id="UP001201163">
    <property type="component" value="Unassembled WGS sequence"/>
</dbReference>
<evidence type="ECO:0000256" key="1">
    <source>
        <dbReference type="ARBA" id="ARBA00001947"/>
    </source>
</evidence>
<dbReference type="Gene3D" id="3.20.20.140">
    <property type="entry name" value="Metal-dependent hydrolases"/>
    <property type="match status" value="1"/>
</dbReference>
<dbReference type="Pfam" id="PF01979">
    <property type="entry name" value="Amidohydro_1"/>
    <property type="match status" value="1"/>
</dbReference>
<dbReference type="Gene3D" id="2.30.40.10">
    <property type="entry name" value="Urease, subunit C, domain 1"/>
    <property type="match status" value="1"/>
</dbReference>
<gene>
    <name evidence="6" type="ORF">EDB92DRAFT_1791476</name>
</gene>
<dbReference type="PANTHER" id="PTHR11271">
    <property type="entry name" value="GUANINE DEAMINASE"/>
    <property type="match status" value="1"/>
</dbReference>
<dbReference type="GO" id="GO:0008892">
    <property type="term" value="F:guanine deaminase activity"/>
    <property type="evidence" value="ECO:0007669"/>
    <property type="project" value="TreeGrafter"/>
</dbReference>
<dbReference type="GO" id="GO:0008270">
    <property type="term" value="F:zinc ion binding"/>
    <property type="evidence" value="ECO:0007669"/>
    <property type="project" value="TreeGrafter"/>
</dbReference>
<dbReference type="InterPro" id="IPR032466">
    <property type="entry name" value="Metal_Hydrolase"/>
</dbReference>
<accession>A0AAD4QED2</accession>
<sequence length="458" mass="50808">MLYRGDFVHTVQLSDIMICHDYLLGKSSMFVSMRRPRFPAPSYRTRATIPSFLYLQASFLLPTFCDLHLHAPQFLYQGTGLHLPLMEWLNEYAFKAEERLDREPDLARRVYTRLGERLVENGTGAVLLFGTIKEETNVILAETMQKIGIRAFIGKLSMDISTRPTYTESTPSESIASARMFIDRIRALTAHLPDHARLVEPVLTPRFVPTCSDALLRGLGDLAEQTGIRVQSHLAEARDQMKAVQESRGMSDLEVFGRARLLTPRTIQAHCTYLTPEEFSRLAQHGTAIAHCPLSNAYFSGRQLALREALDRGVRVGLGTDIAGGYSVDIMGAMRWSVGMSRISEGTRLEQSGCQATALIQATVSVNWKEALYLGTRGGALALGLGGGVFKIGAPFDAQQICLLNPNSAPAGIGPLDFLASNLQSFELSLEMVEKWWCVGDTRNRTGMWIQGRQVFFG</sequence>
<dbReference type="AlphaFoldDB" id="A0AAD4QED2"/>
<dbReference type="GO" id="GO:0046098">
    <property type="term" value="P:guanine metabolic process"/>
    <property type="evidence" value="ECO:0007669"/>
    <property type="project" value="TreeGrafter"/>
</dbReference>
<organism evidence="6 7">
    <name type="scientific">Lactarius akahatsu</name>
    <dbReference type="NCBI Taxonomy" id="416441"/>
    <lineage>
        <taxon>Eukaryota</taxon>
        <taxon>Fungi</taxon>
        <taxon>Dikarya</taxon>
        <taxon>Basidiomycota</taxon>
        <taxon>Agaricomycotina</taxon>
        <taxon>Agaricomycetes</taxon>
        <taxon>Russulales</taxon>
        <taxon>Russulaceae</taxon>
        <taxon>Lactarius</taxon>
    </lineage>
</organism>
<reference evidence="6" key="1">
    <citation type="submission" date="2022-01" db="EMBL/GenBank/DDBJ databases">
        <title>Comparative genomics reveals a dynamic genome evolution in the ectomycorrhizal milk-cap (Lactarius) mushrooms.</title>
        <authorList>
            <consortium name="DOE Joint Genome Institute"/>
            <person name="Lebreton A."/>
            <person name="Tang N."/>
            <person name="Kuo A."/>
            <person name="LaButti K."/>
            <person name="Drula E."/>
            <person name="Barry K."/>
            <person name="Clum A."/>
            <person name="Lipzen A."/>
            <person name="Mousain D."/>
            <person name="Ng V."/>
            <person name="Wang R."/>
            <person name="Wang X."/>
            <person name="Dai Y."/>
            <person name="Henrissat B."/>
            <person name="Grigoriev I.V."/>
            <person name="Guerin-Laguette A."/>
            <person name="Yu F."/>
            <person name="Martin F.M."/>
        </authorList>
    </citation>
    <scope>NUCLEOTIDE SEQUENCE</scope>
    <source>
        <strain evidence="6">QP</strain>
    </source>
</reference>
<dbReference type="InterPro" id="IPR051607">
    <property type="entry name" value="Metallo-dep_hydrolases"/>
</dbReference>
<evidence type="ECO:0000256" key="2">
    <source>
        <dbReference type="ARBA" id="ARBA00022723"/>
    </source>
</evidence>
<dbReference type="EMBL" id="JAKELL010000005">
    <property type="protein sequence ID" value="KAH8998581.1"/>
    <property type="molecule type" value="Genomic_DNA"/>
</dbReference>
<proteinExistence type="predicted"/>
<dbReference type="GO" id="GO:0005829">
    <property type="term" value="C:cytosol"/>
    <property type="evidence" value="ECO:0007669"/>
    <property type="project" value="TreeGrafter"/>
</dbReference>
<name>A0AAD4QED2_9AGAM</name>
<dbReference type="InterPro" id="IPR006680">
    <property type="entry name" value="Amidohydro-rel"/>
</dbReference>
<evidence type="ECO:0000313" key="6">
    <source>
        <dbReference type="EMBL" id="KAH8998581.1"/>
    </source>
</evidence>
<evidence type="ECO:0000259" key="5">
    <source>
        <dbReference type="Pfam" id="PF01979"/>
    </source>
</evidence>
<dbReference type="InterPro" id="IPR011059">
    <property type="entry name" value="Metal-dep_hydrolase_composite"/>
</dbReference>
<comment type="cofactor">
    <cofactor evidence="1">
        <name>Zn(2+)</name>
        <dbReference type="ChEBI" id="CHEBI:29105"/>
    </cofactor>
</comment>
<comment type="caution">
    <text evidence="6">The sequence shown here is derived from an EMBL/GenBank/DDBJ whole genome shotgun (WGS) entry which is preliminary data.</text>
</comment>
<protein>
    <recommendedName>
        <fullName evidence="5">Amidohydrolase-related domain-containing protein</fullName>
    </recommendedName>
</protein>
<evidence type="ECO:0000256" key="3">
    <source>
        <dbReference type="ARBA" id="ARBA00022801"/>
    </source>
</evidence>
<evidence type="ECO:0000256" key="4">
    <source>
        <dbReference type="ARBA" id="ARBA00022833"/>
    </source>
</evidence>
<feature type="domain" description="Amidohydrolase-related" evidence="5">
    <location>
        <begin position="59"/>
        <end position="406"/>
    </location>
</feature>
<dbReference type="SUPFAM" id="SSF51338">
    <property type="entry name" value="Composite domain of metallo-dependent hydrolases"/>
    <property type="match status" value="1"/>
</dbReference>